<reference evidence="3 4" key="1">
    <citation type="submission" date="2024-03" db="EMBL/GenBank/DDBJ databases">
        <title>Adaptation during the transition from Ophiocordyceps entomopathogen to insect associate is accompanied by gene loss and intensified selection.</title>
        <authorList>
            <person name="Ward C.M."/>
            <person name="Onetto C.A."/>
            <person name="Borneman A.R."/>
        </authorList>
    </citation>
    <scope>NUCLEOTIDE SEQUENCE [LARGE SCALE GENOMIC DNA]</scope>
    <source>
        <strain evidence="3">AWRI1</strain>
        <tissue evidence="3">Single Adult Female</tissue>
    </source>
</reference>
<gene>
    <name evidence="3" type="ORF">V9T40_004780</name>
</gene>
<keyword evidence="2" id="KW-1133">Transmembrane helix</keyword>
<feature type="transmembrane region" description="Helical" evidence="2">
    <location>
        <begin position="21"/>
        <end position="40"/>
    </location>
</feature>
<organism evidence="3 4">
    <name type="scientific">Parthenolecanium corni</name>
    <dbReference type="NCBI Taxonomy" id="536013"/>
    <lineage>
        <taxon>Eukaryota</taxon>
        <taxon>Metazoa</taxon>
        <taxon>Ecdysozoa</taxon>
        <taxon>Arthropoda</taxon>
        <taxon>Hexapoda</taxon>
        <taxon>Insecta</taxon>
        <taxon>Pterygota</taxon>
        <taxon>Neoptera</taxon>
        <taxon>Paraneoptera</taxon>
        <taxon>Hemiptera</taxon>
        <taxon>Sternorrhyncha</taxon>
        <taxon>Coccoidea</taxon>
        <taxon>Coccidae</taxon>
        <taxon>Parthenolecanium</taxon>
    </lineage>
</organism>
<proteinExistence type="predicted"/>
<dbReference type="AlphaFoldDB" id="A0AAN9Y2C6"/>
<evidence type="ECO:0000256" key="1">
    <source>
        <dbReference type="SAM" id="MobiDB-lite"/>
    </source>
</evidence>
<feature type="region of interest" description="Disordered" evidence="1">
    <location>
        <begin position="174"/>
        <end position="226"/>
    </location>
</feature>
<evidence type="ECO:0000313" key="3">
    <source>
        <dbReference type="EMBL" id="KAK7583817.1"/>
    </source>
</evidence>
<dbReference type="EMBL" id="JBBCAQ010000032">
    <property type="protein sequence ID" value="KAK7583817.1"/>
    <property type="molecule type" value="Genomic_DNA"/>
</dbReference>
<keyword evidence="4" id="KW-1185">Reference proteome</keyword>
<evidence type="ECO:0000256" key="2">
    <source>
        <dbReference type="SAM" id="Phobius"/>
    </source>
</evidence>
<name>A0AAN9Y2C6_9HEMI</name>
<accession>A0AAN9Y2C6</accession>
<evidence type="ECO:0000313" key="4">
    <source>
        <dbReference type="Proteomes" id="UP001367676"/>
    </source>
</evidence>
<keyword evidence="2" id="KW-0472">Membrane</keyword>
<protein>
    <submittedName>
        <fullName evidence="3">Uncharacterized protein</fullName>
    </submittedName>
</protein>
<keyword evidence="2" id="KW-0812">Transmembrane</keyword>
<comment type="caution">
    <text evidence="3">The sequence shown here is derived from an EMBL/GenBank/DDBJ whole genome shotgun (WGS) entry which is preliminary data.</text>
</comment>
<dbReference type="Proteomes" id="UP001367676">
    <property type="component" value="Unassembled WGS sequence"/>
</dbReference>
<sequence length="226" mass="24605">MRRAAYPPGHLALSIFGHQPLPVLAIAAIRIHIFILYMYSSSLSLVGLARAINSTAAANCIRGQPLRRSSRSVTFDATHAISRQRRWQWQIRGKSLREKYSLYGGLRRPSFASVLAPLSSISFQQFCPSRFLARSRTLAKNLVTRPHLSGSILTEIIGGRVHASAVASTRIRSHENAAGCARTAGERSTGPGGDENLLRSRKIEATSPPVPARSVRTPDSKTDAPA</sequence>
<feature type="compositionally biased region" description="Basic and acidic residues" evidence="1">
    <location>
        <begin position="216"/>
        <end position="226"/>
    </location>
</feature>